<dbReference type="Gene3D" id="3.40.1190.20">
    <property type="match status" value="1"/>
</dbReference>
<dbReference type="GO" id="GO:0005524">
    <property type="term" value="F:ATP binding"/>
    <property type="evidence" value="ECO:0007669"/>
    <property type="project" value="UniProtKB-UniRule"/>
</dbReference>
<comment type="similarity">
    <text evidence="11">Belongs to the Thz kinase family.</text>
</comment>
<sequence length="259" mass="27437">MKLSTLKETTPLVFNYANYVTPQFVANAVNVIGGSPIMAREVAEFSDLVAVSDAVVVNTGTWRRAELLETVKLIQIANQTQTVVVLDPVAVGIPSRSVPVQELLTNSKVDIIRGNAAEIAWFAGIDFASHGIDAVGSGNIEQIAQLAANKTGAIIAMSGPSDVISDGKTTRVLPVNVPLLASNVGTGDALSAIIGAFNGDEISMDNTVRAMAMMKLAGLTASHKVTTPGYFANQVLDELYLLSESKLETFIAKEVKKYE</sequence>
<keyword evidence="7 11" id="KW-0418">Kinase</keyword>
<dbReference type="GO" id="GO:0000287">
    <property type="term" value="F:magnesium ion binding"/>
    <property type="evidence" value="ECO:0007669"/>
    <property type="project" value="UniProtKB-UniRule"/>
</dbReference>
<dbReference type="Proteomes" id="UP000323274">
    <property type="component" value="Unassembled WGS sequence"/>
</dbReference>
<dbReference type="GO" id="GO:0004417">
    <property type="term" value="F:hydroxyethylthiazole kinase activity"/>
    <property type="evidence" value="ECO:0007669"/>
    <property type="project" value="UniProtKB-UniRule"/>
</dbReference>
<dbReference type="CDD" id="cd01170">
    <property type="entry name" value="THZ_kinase"/>
    <property type="match status" value="1"/>
</dbReference>
<evidence type="ECO:0000256" key="8">
    <source>
        <dbReference type="ARBA" id="ARBA00022840"/>
    </source>
</evidence>
<evidence type="ECO:0000256" key="7">
    <source>
        <dbReference type="ARBA" id="ARBA00022777"/>
    </source>
</evidence>
<dbReference type="AlphaFoldDB" id="A0A5A5U3U6"/>
<dbReference type="UniPathway" id="UPA00060">
    <property type="reaction ID" value="UER00139"/>
</dbReference>
<dbReference type="PRINTS" id="PR01099">
    <property type="entry name" value="HYETHTZKNASE"/>
</dbReference>
<comment type="function">
    <text evidence="11">Catalyzes the phosphorylation of the hydroxyl group of 4-methyl-5-beta-hydroxyethylthiazole (THZ).</text>
</comment>
<evidence type="ECO:0000256" key="1">
    <source>
        <dbReference type="ARBA" id="ARBA00001771"/>
    </source>
</evidence>
<dbReference type="RefSeq" id="WP_040176570.1">
    <property type="nucleotide sequence ID" value="NZ_BJJW01000016.1"/>
</dbReference>
<organism evidence="12 13">
    <name type="scientific">Leuconostoc citreum</name>
    <dbReference type="NCBI Taxonomy" id="33964"/>
    <lineage>
        <taxon>Bacteria</taxon>
        <taxon>Bacillati</taxon>
        <taxon>Bacillota</taxon>
        <taxon>Bacilli</taxon>
        <taxon>Lactobacillales</taxon>
        <taxon>Lactobacillaceae</taxon>
        <taxon>Leuconostoc</taxon>
    </lineage>
</organism>
<evidence type="ECO:0000256" key="6">
    <source>
        <dbReference type="ARBA" id="ARBA00022741"/>
    </source>
</evidence>
<proteinExistence type="inferred from homology"/>
<evidence type="ECO:0000256" key="5">
    <source>
        <dbReference type="ARBA" id="ARBA00022723"/>
    </source>
</evidence>
<keyword evidence="8 11" id="KW-0067">ATP-binding</keyword>
<evidence type="ECO:0000256" key="9">
    <source>
        <dbReference type="ARBA" id="ARBA00022842"/>
    </source>
</evidence>
<feature type="binding site" evidence="11">
    <location>
        <position position="158"/>
    </location>
    <ligand>
        <name>ATP</name>
        <dbReference type="ChEBI" id="CHEBI:30616"/>
    </ligand>
</feature>
<keyword evidence="5 11" id="KW-0479">Metal-binding</keyword>
<comment type="catalytic activity">
    <reaction evidence="1 11">
        <text>5-(2-hydroxyethyl)-4-methylthiazole + ATP = 4-methyl-5-(2-phosphooxyethyl)-thiazole + ADP + H(+)</text>
        <dbReference type="Rhea" id="RHEA:24212"/>
        <dbReference type="ChEBI" id="CHEBI:15378"/>
        <dbReference type="ChEBI" id="CHEBI:17957"/>
        <dbReference type="ChEBI" id="CHEBI:30616"/>
        <dbReference type="ChEBI" id="CHEBI:58296"/>
        <dbReference type="ChEBI" id="CHEBI:456216"/>
        <dbReference type="EC" id="2.7.1.50"/>
    </reaction>
</comment>
<dbReference type="GO" id="GO:0009229">
    <property type="term" value="P:thiamine diphosphate biosynthetic process"/>
    <property type="evidence" value="ECO:0007669"/>
    <property type="project" value="UniProtKB-UniRule"/>
</dbReference>
<keyword evidence="4 11" id="KW-0808">Transferase</keyword>
<feature type="binding site" evidence="11">
    <location>
        <position position="185"/>
    </location>
    <ligand>
        <name>substrate</name>
    </ligand>
</feature>
<dbReference type="HAMAP" id="MF_00228">
    <property type="entry name" value="Thz_kinase"/>
    <property type="match status" value="1"/>
</dbReference>
<feature type="binding site" evidence="11">
    <location>
        <position position="113"/>
    </location>
    <ligand>
        <name>ATP</name>
        <dbReference type="ChEBI" id="CHEBI:30616"/>
    </ligand>
</feature>
<evidence type="ECO:0000256" key="10">
    <source>
        <dbReference type="ARBA" id="ARBA00022977"/>
    </source>
</evidence>
<evidence type="ECO:0000256" key="3">
    <source>
        <dbReference type="ARBA" id="ARBA00004868"/>
    </source>
</evidence>
<dbReference type="InterPro" id="IPR029056">
    <property type="entry name" value="Ribokinase-like"/>
</dbReference>
<evidence type="ECO:0000313" key="13">
    <source>
        <dbReference type="Proteomes" id="UP000323274"/>
    </source>
</evidence>
<dbReference type="EC" id="2.7.1.50" evidence="11"/>
<comment type="pathway">
    <text evidence="3 11">Cofactor biosynthesis; thiamine diphosphate biosynthesis; 4-methyl-5-(2-phosphoethyl)-thiazole from 5-(2-hydroxyethyl)-4-methylthiazole: step 1/1.</text>
</comment>
<name>A0A5A5U3U6_LEUCI</name>
<keyword evidence="9 11" id="KW-0460">Magnesium</keyword>
<dbReference type="EMBL" id="BJJW01000016">
    <property type="protein sequence ID" value="GDZ84625.1"/>
    <property type="molecule type" value="Genomic_DNA"/>
</dbReference>
<dbReference type="Pfam" id="PF02110">
    <property type="entry name" value="HK"/>
    <property type="match status" value="1"/>
</dbReference>
<dbReference type="PIRSF" id="PIRSF000513">
    <property type="entry name" value="Thz_kinase"/>
    <property type="match status" value="1"/>
</dbReference>
<reference evidence="12 13" key="1">
    <citation type="submission" date="2019-04" db="EMBL/GenBank/DDBJ databases">
        <title>A pseudo-fructophilic Leuconostoc citreum strain F192-5 isolated from peel of satsuma mandarin: the first report for isolation and characterization of strain-dependent fructophilic-like characteristics.</title>
        <authorList>
            <person name="Maeno S."/>
            <person name="Tanizawa Y."/>
            <person name="Kajikawa A."/>
            <person name="Kanesaki Y."/>
            <person name="Kubota E."/>
            <person name="Arita M."/>
            <person name="Leon D."/>
            <person name="Endo A."/>
        </authorList>
    </citation>
    <scope>NUCLEOTIDE SEQUENCE [LARGE SCALE GENOMIC DNA]</scope>
    <source>
        <strain evidence="12 13">F192-5</strain>
    </source>
</reference>
<dbReference type="GO" id="GO:0009228">
    <property type="term" value="P:thiamine biosynthetic process"/>
    <property type="evidence" value="ECO:0007669"/>
    <property type="project" value="UniProtKB-KW"/>
</dbReference>
<accession>A0A5A5U3U6</accession>
<comment type="caution">
    <text evidence="12">The sequence shown here is derived from an EMBL/GenBank/DDBJ whole genome shotgun (WGS) entry which is preliminary data.</text>
</comment>
<dbReference type="InterPro" id="IPR000417">
    <property type="entry name" value="Hyethyz_kinase"/>
</dbReference>
<dbReference type="NCBIfam" id="NF006830">
    <property type="entry name" value="PRK09355.1"/>
    <property type="match status" value="1"/>
</dbReference>
<keyword evidence="6 11" id="KW-0547">Nucleotide-binding</keyword>
<dbReference type="SUPFAM" id="SSF53613">
    <property type="entry name" value="Ribokinase-like"/>
    <property type="match status" value="1"/>
</dbReference>
<comment type="cofactor">
    <cofactor evidence="2 11">
        <name>Mg(2+)</name>
        <dbReference type="ChEBI" id="CHEBI:18420"/>
    </cofactor>
</comment>
<evidence type="ECO:0000313" key="12">
    <source>
        <dbReference type="EMBL" id="GDZ84625.1"/>
    </source>
</evidence>
<protein>
    <recommendedName>
        <fullName evidence="11">Hydroxyethylthiazole kinase</fullName>
        <ecNumber evidence="11">2.7.1.50</ecNumber>
    </recommendedName>
    <alternativeName>
        <fullName evidence="11">4-methyl-5-beta-hydroxyethylthiazole kinase</fullName>
        <shortName evidence="11">TH kinase</shortName>
        <shortName evidence="11">Thz kinase</shortName>
    </alternativeName>
</protein>
<keyword evidence="10 11" id="KW-0784">Thiamine biosynthesis</keyword>
<gene>
    <name evidence="11 12" type="primary">thiM</name>
    <name evidence="12" type="ORF">LCIT_18670</name>
</gene>
<evidence type="ECO:0000256" key="2">
    <source>
        <dbReference type="ARBA" id="ARBA00001946"/>
    </source>
</evidence>
<evidence type="ECO:0000256" key="4">
    <source>
        <dbReference type="ARBA" id="ARBA00022679"/>
    </source>
</evidence>
<evidence type="ECO:0000256" key="11">
    <source>
        <dbReference type="HAMAP-Rule" id="MF_00228"/>
    </source>
</evidence>
<feature type="binding site" evidence="11">
    <location>
        <position position="38"/>
    </location>
    <ligand>
        <name>substrate</name>
    </ligand>
</feature>